<accession>A0ABT4JTM7</accession>
<sequence>MRFIFVDAENIGLKEVEAINASISDKVLVFSKNDAIKSVCERKLFLLNSSYPTGPNQADFYIIGNLVGIIASITEQQRTACQFVLYSQDNSLVTAFSFQCKLHKVQCIISLEPKEKPKAQPVIEQKNPAPTLEQQIFEHFKSETKTETVRKKLKQPKSDFTRALNNLINSNKIQRVSKNKKTWIRAKCM</sequence>
<gene>
    <name evidence="1" type="ORF">O1D97_07790</name>
</gene>
<keyword evidence="2" id="KW-1185">Reference proteome</keyword>
<protein>
    <recommendedName>
        <fullName evidence="3">PIN-like domain-containing protein</fullName>
    </recommendedName>
</protein>
<evidence type="ECO:0008006" key="3">
    <source>
        <dbReference type="Google" id="ProtNLM"/>
    </source>
</evidence>
<proteinExistence type="predicted"/>
<dbReference type="RefSeq" id="WP_269124427.1">
    <property type="nucleotide sequence ID" value="NZ_JAPUBN010000013.1"/>
</dbReference>
<dbReference type="Gene3D" id="1.10.10.10">
    <property type="entry name" value="Winged helix-like DNA-binding domain superfamily/Winged helix DNA-binding domain"/>
    <property type="match status" value="1"/>
</dbReference>
<evidence type="ECO:0000313" key="2">
    <source>
        <dbReference type="Proteomes" id="UP001149719"/>
    </source>
</evidence>
<organism evidence="1 2">
    <name type="scientific">Marinomonas phaeophyticola</name>
    <dbReference type="NCBI Taxonomy" id="3004091"/>
    <lineage>
        <taxon>Bacteria</taxon>
        <taxon>Pseudomonadati</taxon>
        <taxon>Pseudomonadota</taxon>
        <taxon>Gammaproteobacteria</taxon>
        <taxon>Oceanospirillales</taxon>
        <taxon>Oceanospirillaceae</taxon>
        <taxon>Marinomonas</taxon>
    </lineage>
</organism>
<reference evidence="1" key="1">
    <citation type="submission" date="2022-12" db="EMBL/GenBank/DDBJ databases">
        <title>Marinomonas 15G1-11 sp. nov, isolated from marine algae.</title>
        <authorList>
            <person name="Butt M."/>
            <person name="Choi D.G."/>
            <person name="Kim J.M."/>
            <person name="Lee J.K."/>
            <person name="Baek J.H."/>
            <person name="Jeon C.O."/>
        </authorList>
    </citation>
    <scope>NUCLEOTIDE SEQUENCE</scope>
    <source>
        <strain evidence="1">15G1-11</strain>
    </source>
</reference>
<dbReference type="Proteomes" id="UP001149719">
    <property type="component" value="Unassembled WGS sequence"/>
</dbReference>
<dbReference type="InterPro" id="IPR036388">
    <property type="entry name" value="WH-like_DNA-bd_sf"/>
</dbReference>
<comment type="caution">
    <text evidence="1">The sequence shown here is derived from an EMBL/GenBank/DDBJ whole genome shotgun (WGS) entry which is preliminary data.</text>
</comment>
<dbReference type="EMBL" id="JAPUBN010000013">
    <property type="protein sequence ID" value="MCZ2721556.1"/>
    <property type="molecule type" value="Genomic_DNA"/>
</dbReference>
<evidence type="ECO:0000313" key="1">
    <source>
        <dbReference type="EMBL" id="MCZ2721556.1"/>
    </source>
</evidence>
<name>A0ABT4JTM7_9GAMM</name>